<protein>
    <recommendedName>
        <fullName evidence="1">ApeA N-terminal domain-containing protein</fullName>
    </recommendedName>
</protein>
<reference evidence="2 3" key="1">
    <citation type="journal article" date="2013" name="Genome Announc.">
        <title>Draft Genome Sequence of Sphingobium lactosutens Strain DS20T, Isolated from a Hexachlorocyclohexane Dumpsite.</title>
        <authorList>
            <person name="Kumar R."/>
            <person name="Dwivedi V."/>
            <person name="Negi V."/>
            <person name="Khurana J.P."/>
            <person name="Lal R."/>
        </authorList>
    </citation>
    <scope>NUCLEOTIDE SEQUENCE [LARGE SCALE GENOMIC DNA]</scope>
    <source>
        <strain evidence="2 3">DS20</strain>
    </source>
</reference>
<dbReference type="Pfam" id="PF18862">
    <property type="entry name" value="ApeA_NTD1"/>
    <property type="match status" value="1"/>
</dbReference>
<proteinExistence type="predicted"/>
<comment type="caution">
    <text evidence="2">The sequence shown here is derived from an EMBL/GenBank/DDBJ whole genome shotgun (WGS) entry which is preliminary data.</text>
</comment>
<gene>
    <name evidence="2" type="ORF">RLDS_07430</name>
</gene>
<accession>T0J3S8</accession>
<sequence>MRTASELEAAYSREPVRLLADDNKGTGVLSLSGRSTVVTLTTDNFINERDPDTGWFDLTLETNNGSKILLHNALTSQSGMPYGERREWEFTIFPNIVLFNAESVLPGGRVREIQFTADGLEDIFYYEIAEWQSLYNATPDTLKQVRALRDVERLYPRNYAYFSPESVYIVHRLPRVLRERVGNATYEIFLGHSQSHGRKSLTISSVAIATIRFANAVSIDEALDAAWAWRRFFRQIAMRSLPFTTLSCRGKTKRGDRHSDIYLSNMETAISRDRTEMFDFGPRDVPYGQWKHRKKFATVMRQWLERDGSRRLFRVRVDRVLERMRKESSTKLVADLCSAIESLSELRAPSTLSDADLTAIVDAAAKAGKEATPAVPRDRLLGILSLLQHQSLPRRLKMLAAAIESEVPRKDARTVIKIARDMRTFEAHGDHWDEMTVPLVAPVLDMLASMCVLWDLTTCGMPTLFEDRRLSASGWAHRSAQELRTRLLKKGEQA</sequence>
<name>T0J3S8_9SPHN</name>
<dbReference type="Proteomes" id="UP000015531">
    <property type="component" value="Unassembled WGS sequence"/>
</dbReference>
<feature type="domain" description="ApeA N-terminal" evidence="1">
    <location>
        <begin position="21"/>
        <end position="276"/>
    </location>
</feature>
<dbReference type="InterPro" id="IPR041223">
    <property type="entry name" value="ApeA_NTD"/>
</dbReference>
<dbReference type="EMBL" id="ATDP01000075">
    <property type="protein sequence ID" value="EQB16639.1"/>
    <property type="molecule type" value="Genomic_DNA"/>
</dbReference>
<dbReference type="RefSeq" id="WP_021225303.1">
    <property type="nucleotide sequence ID" value="NZ_ATDP01000075.1"/>
</dbReference>
<organism evidence="2 3">
    <name type="scientific">Sphingobium lactosutens DS20</name>
    <dbReference type="NCBI Taxonomy" id="1331060"/>
    <lineage>
        <taxon>Bacteria</taxon>
        <taxon>Pseudomonadati</taxon>
        <taxon>Pseudomonadota</taxon>
        <taxon>Alphaproteobacteria</taxon>
        <taxon>Sphingomonadales</taxon>
        <taxon>Sphingomonadaceae</taxon>
        <taxon>Sphingobium</taxon>
    </lineage>
</organism>
<dbReference type="OrthoDB" id="8479236at2"/>
<evidence type="ECO:0000313" key="2">
    <source>
        <dbReference type="EMBL" id="EQB16639.1"/>
    </source>
</evidence>
<dbReference type="AlphaFoldDB" id="T0J3S8"/>
<evidence type="ECO:0000313" key="3">
    <source>
        <dbReference type="Proteomes" id="UP000015531"/>
    </source>
</evidence>
<keyword evidence="3" id="KW-1185">Reference proteome</keyword>
<dbReference type="PATRIC" id="fig|1331060.3.peg.1403"/>
<evidence type="ECO:0000259" key="1">
    <source>
        <dbReference type="Pfam" id="PF18862"/>
    </source>
</evidence>